<keyword evidence="1" id="KW-0175">Coiled coil</keyword>
<evidence type="ECO:0008006" key="6">
    <source>
        <dbReference type="Google" id="ProtNLM"/>
    </source>
</evidence>
<dbReference type="EMBL" id="CP053189">
    <property type="protein sequence ID" value="QJS10188.1"/>
    <property type="molecule type" value="Genomic_DNA"/>
</dbReference>
<sequence>MSSSQIRGRPRRATAHIRVRVAHAVLGALVGVGWLVLPVMTVGARHPVPVASAGAVASAASPRPAGASTADLVLPLVAGVAAVALAGYGCVRRVRRARTRTTPGTVATRPPVAAPPDIERQARTALRLADDCVRTSREELSFVRERFGEQRTEPFTHAVRAAETELSAAFAIWRRYEEGVPGEAGARRQALVGVTGRCAEAGRRLDAQAEALDRLRGLTTDAEGMRAALGVAEERFRELAARTMAAQRTLAELRERYAPSATGSVTGYVEQAKDRLVFAGARLNEARQASDVGETRRAAWQLRAGEGAVARTGVLVGGVERLADQLREAAGLLPAALTGAEPEVAAARRTTPGPGGPHARPAPADGLRAAVRGETGRTPPTSDGPPARTAHADGVLAAVREELTGGRYDPLDALRRITRAVERLTGVRSGVLDTAALLVARGSVAGAEEFVGAHRGAVGTEARARLAEAVRELGAGNAGRADVVAGEARRLADRDVRAHGTEGDATGLAGAVLGGILLAEDTDGGPPPAFGGPRTRSRLHG</sequence>
<evidence type="ECO:0000313" key="5">
    <source>
        <dbReference type="Proteomes" id="UP000502641"/>
    </source>
</evidence>
<feature type="region of interest" description="Disordered" evidence="2">
    <location>
        <begin position="343"/>
        <end position="364"/>
    </location>
</feature>
<evidence type="ECO:0000313" key="4">
    <source>
        <dbReference type="EMBL" id="QJS10188.1"/>
    </source>
</evidence>
<protein>
    <recommendedName>
        <fullName evidence="6">TPM domain-containing protein</fullName>
    </recommendedName>
</protein>
<reference evidence="4 5" key="1">
    <citation type="submission" date="2020-05" db="EMBL/GenBank/DDBJ databases">
        <authorList>
            <person name="Li K."/>
        </authorList>
    </citation>
    <scope>NUCLEOTIDE SEQUENCE [LARGE SCALE GENOMIC DNA]</scope>
    <source>
        <strain evidence="5">jing01</strain>
    </source>
</reference>
<keyword evidence="3" id="KW-1133">Transmembrane helix</keyword>
<feature type="region of interest" description="Disordered" evidence="2">
    <location>
        <begin position="520"/>
        <end position="541"/>
    </location>
</feature>
<evidence type="ECO:0000256" key="2">
    <source>
        <dbReference type="SAM" id="MobiDB-lite"/>
    </source>
</evidence>
<feature type="transmembrane region" description="Helical" evidence="3">
    <location>
        <begin position="72"/>
        <end position="91"/>
    </location>
</feature>
<name>A0A6M4PG47_9ACTN</name>
<dbReference type="AlphaFoldDB" id="A0A6M4PG47"/>
<evidence type="ECO:0000256" key="3">
    <source>
        <dbReference type="SAM" id="Phobius"/>
    </source>
</evidence>
<feature type="coiled-coil region" evidence="1">
    <location>
        <begin position="236"/>
        <end position="289"/>
    </location>
</feature>
<gene>
    <name evidence="4" type="ORF">HKX69_12210</name>
</gene>
<feature type="transmembrane region" description="Helical" evidence="3">
    <location>
        <begin position="21"/>
        <end position="40"/>
    </location>
</feature>
<proteinExistence type="predicted"/>
<keyword evidence="3" id="KW-0472">Membrane</keyword>
<dbReference type="Proteomes" id="UP000502641">
    <property type="component" value="Chromosome"/>
</dbReference>
<evidence type="ECO:0000256" key="1">
    <source>
        <dbReference type="SAM" id="Coils"/>
    </source>
</evidence>
<keyword evidence="3" id="KW-0812">Transmembrane</keyword>
<dbReference type="KEGG" id="sarg:HKX69_12210"/>
<keyword evidence="5" id="KW-1185">Reference proteome</keyword>
<dbReference type="RefSeq" id="WP_171153163.1">
    <property type="nucleotide sequence ID" value="NZ_CP053189.1"/>
</dbReference>
<organism evidence="4 5">
    <name type="scientific">Streptomyces argyrophylli</name>
    <dbReference type="NCBI Taxonomy" id="2726118"/>
    <lineage>
        <taxon>Bacteria</taxon>
        <taxon>Bacillati</taxon>
        <taxon>Actinomycetota</taxon>
        <taxon>Actinomycetes</taxon>
        <taxon>Kitasatosporales</taxon>
        <taxon>Streptomycetaceae</taxon>
        <taxon>Streptomyces</taxon>
    </lineage>
</organism>
<accession>A0A6M4PG47</accession>